<comment type="caution">
    <text evidence="6">The sequence shown here is derived from an EMBL/GenBank/DDBJ whole genome shotgun (WGS) entry which is preliminary data.</text>
</comment>
<accession>A0A511N0J7</accession>
<keyword evidence="7" id="KW-1185">Reference proteome</keyword>
<comment type="similarity">
    <text evidence="1">Belongs to the 'GDXG' lipolytic enzyme family.</text>
</comment>
<dbReference type="PANTHER" id="PTHR48081">
    <property type="entry name" value="AB HYDROLASE SUPERFAMILY PROTEIN C4A8.06C"/>
    <property type="match status" value="1"/>
</dbReference>
<protein>
    <recommendedName>
        <fullName evidence="5">Alpha/beta hydrolase fold-3 domain-containing protein</fullName>
    </recommendedName>
</protein>
<feature type="domain" description="Alpha/beta hydrolase fold-3" evidence="5">
    <location>
        <begin position="70"/>
        <end position="270"/>
    </location>
</feature>
<evidence type="ECO:0000313" key="6">
    <source>
        <dbReference type="EMBL" id="GEM46405.1"/>
    </source>
</evidence>
<dbReference type="PANTHER" id="PTHR48081:SF30">
    <property type="entry name" value="ACETYL-HYDROLASE LIPR-RELATED"/>
    <property type="match status" value="1"/>
</dbReference>
<feature type="region of interest" description="Disordered" evidence="4">
    <location>
        <begin position="1"/>
        <end position="23"/>
    </location>
</feature>
<dbReference type="EMBL" id="BJXB01000007">
    <property type="protein sequence ID" value="GEM46405.1"/>
    <property type="molecule type" value="Genomic_DNA"/>
</dbReference>
<dbReference type="GO" id="GO:0004806">
    <property type="term" value="F:triacylglycerol lipase activity"/>
    <property type="evidence" value="ECO:0007669"/>
    <property type="project" value="TreeGrafter"/>
</dbReference>
<dbReference type="SUPFAM" id="SSF53474">
    <property type="entry name" value="alpha/beta-Hydrolases"/>
    <property type="match status" value="1"/>
</dbReference>
<evidence type="ECO:0000256" key="1">
    <source>
        <dbReference type="ARBA" id="ARBA00010515"/>
    </source>
</evidence>
<dbReference type="PROSITE" id="PS01174">
    <property type="entry name" value="LIPASE_GDXG_SER"/>
    <property type="match status" value="1"/>
</dbReference>
<reference evidence="6 7" key="1">
    <citation type="submission" date="2019-07" db="EMBL/GenBank/DDBJ databases">
        <title>Whole genome shotgun sequence of Deinococcus cellulosilyticus NBRC 106333.</title>
        <authorList>
            <person name="Hosoyama A."/>
            <person name="Uohara A."/>
            <person name="Ohji S."/>
            <person name="Ichikawa N."/>
        </authorList>
    </citation>
    <scope>NUCLEOTIDE SEQUENCE [LARGE SCALE GENOMIC DNA]</scope>
    <source>
        <strain evidence="6 7">NBRC 106333</strain>
    </source>
</reference>
<proteinExistence type="inferred from homology"/>
<keyword evidence="2" id="KW-0378">Hydrolase</keyword>
<dbReference type="Gene3D" id="3.40.50.1820">
    <property type="entry name" value="alpha/beta hydrolase"/>
    <property type="match status" value="1"/>
</dbReference>
<dbReference type="InterPro" id="IPR033140">
    <property type="entry name" value="Lipase_GDXG_put_SER_AS"/>
</dbReference>
<organism evidence="6 7">
    <name type="scientific">Deinococcus cellulosilyticus (strain DSM 18568 / NBRC 106333 / KACC 11606 / 5516J-15)</name>
    <dbReference type="NCBI Taxonomy" id="1223518"/>
    <lineage>
        <taxon>Bacteria</taxon>
        <taxon>Thermotogati</taxon>
        <taxon>Deinococcota</taxon>
        <taxon>Deinococci</taxon>
        <taxon>Deinococcales</taxon>
        <taxon>Deinococcaceae</taxon>
        <taxon>Deinococcus</taxon>
    </lineage>
</organism>
<dbReference type="InterPro" id="IPR050300">
    <property type="entry name" value="GDXG_lipolytic_enzyme"/>
</dbReference>
<evidence type="ECO:0000256" key="3">
    <source>
        <dbReference type="PROSITE-ProRule" id="PRU10038"/>
    </source>
</evidence>
<dbReference type="Proteomes" id="UP000321306">
    <property type="component" value="Unassembled WGS sequence"/>
</dbReference>
<dbReference type="InterPro" id="IPR002168">
    <property type="entry name" value="Lipase_GDXG_HIS_AS"/>
</dbReference>
<gene>
    <name evidence="6" type="ORF">DC3_20400</name>
</gene>
<feature type="compositionally biased region" description="Polar residues" evidence="4">
    <location>
        <begin position="1"/>
        <end position="19"/>
    </location>
</feature>
<dbReference type="PROSITE" id="PS01173">
    <property type="entry name" value="LIPASE_GDXG_HIS"/>
    <property type="match status" value="1"/>
</dbReference>
<evidence type="ECO:0000313" key="7">
    <source>
        <dbReference type="Proteomes" id="UP000321306"/>
    </source>
</evidence>
<feature type="active site" evidence="3">
    <location>
        <position position="144"/>
    </location>
</feature>
<dbReference type="Pfam" id="PF07859">
    <property type="entry name" value="Abhydrolase_3"/>
    <property type="match status" value="1"/>
</dbReference>
<evidence type="ECO:0000256" key="2">
    <source>
        <dbReference type="ARBA" id="ARBA00022801"/>
    </source>
</evidence>
<name>A0A511N0J7_DEIC1</name>
<sequence>MASPESRTMRPQRQPLTQNLPPLSLEEERRLWEEEALKNPLPSGILVEPLEDGALVGERIQPTSGFSGTILYLHGGGFSQGSSKTHRHLAALLALHTGWQVLTLDYPLAPEHPFPQAIDFTVEAYQQLLVTGHPPSQVCFAGDSAGGQIALSALLKARDEGLRIPAGAFFISPWLDLTLSGETMLSLAELDPLVTRDGLQKAADVYLQDHDPQDDMASPLFASLSGLPPMLCLVGEHEVLLSDSLTLADQASEAAVQCLIKTYPEMWHVWPAWGEGLPEAVQAFKDVQAFLESVCLEDGC</sequence>
<dbReference type="AlphaFoldDB" id="A0A511N0J7"/>
<evidence type="ECO:0000259" key="5">
    <source>
        <dbReference type="Pfam" id="PF07859"/>
    </source>
</evidence>
<dbReference type="InterPro" id="IPR029058">
    <property type="entry name" value="AB_hydrolase_fold"/>
</dbReference>
<dbReference type="InterPro" id="IPR013094">
    <property type="entry name" value="AB_hydrolase_3"/>
</dbReference>
<evidence type="ECO:0000256" key="4">
    <source>
        <dbReference type="SAM" id="MobiDB-lite"/>
    </source>
</evidence>